<dbReference type="Proteomes" id="UP000523447">
    <property type="component" value="Unassembled WGS sequence"/>
</dbReference>
<evidence type="ECO:0000256" key="1">
    <source>
        <dbReference type="SAM" id="MobiDB-lite"/>
    </source>
</evidence>
<evidence type="ECO:0000313" key="3">
    <source>
        <dbReference type="EMBL" id="NKY88856.1"/>
    </source>
</evidence>
<dbReference type="EMBL" id="JAAXPE010000036">
    <property type="protein sequence ID" value="NKY88856.1"/>
    <property type="molecule type" value="Genomic_DNA"/>
</dbReference>
<keyword evidence="2" id="KW-0732">Signal</keyword>
<organism evidence="3 4">
    <name type="scientific">Nocardia veterana</name>
    <dbReference type="NCBI Taxonomy" id="132249"/>
    <lineage>
        <taxon>Bacteria</taxon>
        <taxon>Bacillati</taxon>
        <taxon>Actinomycetota</taxon>
        <taxon>Actinomycetes</taxon>
        <taxon>Mycobacteriales</taxon>
        <taxon>Nocardiaceae</taxon>
        <taxon>Nocardia</taxon>
    </lineage>
</organism>
<dbReference type="AlphaFoldDB" id="A0A7X6M271"/>
<evidence type="ECO:0000313" key="4">
    <source>
        <dbReference type="Proteomes" id="UP000523447"/>
    </source>
</evidence>
<keyword evidence="4" id="KW-1185">Reference proteome</keyword>
<comment type="caution">
    <text evidence="3">The sequence shown here is derived from an EMBL/GenBank/DDBJ whole genome shotgun (WGS) entry which is preliminary data.</text>
</comment>
<evidence type="ECO:0008006" key="5">
    <source>
        <dbReference type="Google" id="ProtNLM"/>
    </source>
</evidence>
<sequence length="92" mass="9043">MTLKKAVAAATFGLAIAALGAGAANAAIGAGSGLHAGCGDDPMAGCSVPAPPDNSGNWTWDRNSGQWQSTPVQPGVTNPTVDPQGSIPFPNN</sequence>
<evidence type="ECO:0000256" key="2">
    <source>
        <dbReference type="SAM" id="SignalP"/>
    </source>
</evidence>
<accession>A0A7X6M271</accession>
<feature type="signal peptide" evidence="2">
    <location>
        <begin position="1"/>
        <end position="26"/>
    </location>
</feature>
<gene>
    <name evidence="3" type="ORF">HGA07_24975</name>
</gene>
<proteinExistence type="predicted"/>
<feature type="chain" id="PRO_5030510409" description="Secreted protein" evidence="2">
    <location>
        <begin position="27"/>
        <end position="92"/>
    </location>
</feature>
<feature type="compositionally biased region" description="Polar residues" evidence="1">
    <location>
        <begin position="54"/>
        <end position="92"/>
    </location>
</feature>
<reference evidence="3 4" key="1">
    <citation type="submission" date="2020-04" db="EMBL/GenBank/DDBJ databases">
        <title>MicrobeNet Type strains.</title>
        <authorList>
            <person name="Nicholson A.C."/>
        </authorList>
    </citation>
    <scope>NUCLEOTIDE SEQUENCE [LARGE SCALE GENOMIC DNA]</scope>
    <source>
        <strain evidence="3 4">DSM 44445</strain>
    </source>
</reference>
<protein>
    <recommendedName>
        <fullName evidence="5">Secreted protein</fullName>
    </recommendedName>
</protein>
<dbReference type="RefSeq" id="WP_157171689.1">
    <property type="nucleotide sequence ID" value="NZ_CAWPHS010000030.1"/>
</dbReference>
<name>A0A7X6M271_9NOCA</name>
<feature type="region of interest" description="Disordered" evidence="1">
    <location>
        <begin position="47"/>
        <end position="92"/>
    </location>
</feature>